<keyword evidence="4" id="KW-1185">Reference proteome</keyword>
<dbReference type="Proteomes" id="UP000037600">
    <property type="component" value="Unassembled WGS sequence"/>
</dbReference>
<evidence type="ECO:0000313" key="3">
    <source>
        <dbReference type="EMBL" id="KMT65973.1"/>
    </source>
</evidence>
<dbReference type="PANTHER" id="PTHR33383:SF1">
    <property type="entry name" value="MEMBRANE PROTEIN INSERTION EFFICIENCY FACTOR-RELATED"/>
    <property type="match status" value="1"/>
</dbReference>
<dbReference type="Pfam" id="PF01809">
    <property type="entry name" value="YidD"/>
    <property type="match status" value="1"/>
</dbReference>
<keyword evidence="2" id="KW-0812">Transmembrane</keyword>
<dbReference type="PATRIC" id="fig|1513271.3.peg.1193"/>
<keyword evidence="1" id="KW-1003">Cell membrane</keyword>
<dbReference type="EMBL" id="LAZL01000007">
    <property type="protein sequence ID" value="KMT65973.1"/>
    <property type="molecule type" value="Genomic_DNA"/>
</dbReference>
<keyword evidence="2" id="KW-1133">Transmembrane helix</keyword>
<feature type="transmembrane region" description="Helical" evidence="2">
    <location>
        <begin position="7"/>
        <end position="26"/>
    </location>
</feature>
<dbReference type="PANTHER" id="PTHR33383">
    <property type="entry name" value="MEMBRANE PROTEIN INSERTION EFFICIENCY FACTOR-RELATED"/>
    <property type="match status" value="1"/>
</dbReference>
<dbReference type="RefSeq" id="WP_048690683.1">
    <property type="nucleotide sequence ID" value="NZ_KQ130485.1"/>
</dbReference>
<dbReference type="InterPro" id="IPR002696">
    <property type="entry name" value="Membr_insert_effic_factor_YidD"/>
</dbReference>
<dbReference type="AlphaFoldDB" id="A0A0J8GZ05"/>
<evidence type="ECO:0000313" key="4">
    <source>
        <dbReference type="Proteomes" id="UP000037600"/>
    </source>
</evidence>
<protein>
    <recommendedName>
        <fullName evidence="1">Putative membrane protein insertion efficiency factor</fullName>
    </recommendedName>
</protein>
<comment type="caution">
    <text evidence="3">The sequence shown here is derived from an EMBL/GenBank/DDBJ whole genome shotgun (WGS) entry which is preliminary data.</text>
</comment>
<dbReference type="GO" id="GO:0005886">
    <property type="term" value="C:plasma membrane"/>
    <property type="evidence" value="ECO:0007669"/>
    <property type="project" value="UniProtKB-SubCell"/>
</dbReference>
<evidence type="ECO:0000256" key="1">
    <source>
        <dbReference type="HAMAP-Rule" id="MF_00386"/>
    </source>
</evidence>
<dbReference type="NCBIfam" id="TIGR00278">
    <property type="entry name" value="membrane protein insertion efficiency factor YidD"/>
    <property type="match status" value="1"/>
</dbReference>
<comment type="subcellular location">
    <subcellularLocation>
        <location evidence="1">Cell membrane</location>
        <topology evidence="1">Peripheral membrane protein</topology>
        <orientation evidence="1">Cytoplasmic side</orientation>
    </subcellularLocation>
</comment>
<evidence type="ECO:0000256" key="2">
    <source>
        <dbReference type="SAM" id="Phobius"/>
    </source>
</evidence>
<gene>
    <name evidence="3" type="ORF">XM47_05825</name>
</gene>
<dbReference type="STRING" id="1513271.XM47_05825"/>
<reference evidence="3 4" key="1">
    <citation type="submission" date="2015-04" db="EMBL/GenBank/DDBJ databases">
        <title>Draft Genome Sequence of the Novel Agar-Digesting Marine Bacterium Q1.</title>
        <authorList>
            <person name="Li Y."/>
            <person name="Li D."/>
            <person name="Chen G."/>
            <person name="Du Z."/>
        </authorList>
    </citation>
    <scope>NUCLEOTIDE SEQUENCE [LARGE SCALE GENOMIC DNA]</scope>
    <source>
        <strain evidence="3 4">Q1</strain>
    </source>
</reference>
<comment type="function">
    <text evidence="1">Could be involved in insertion of integral membrane proteins into the membrane.</text>
</comment>
<dbReference type="HAMAP" id="MF_00386">
    <property type="entry name" value="UPF0161_YidD"/>
    <property type="match status" value="1"/>
</dbReference>
<sequence length="87" mass="9824">MEKIKAIFGKIISLPFIILIKLYQYLISPLLGPRCRFQPTCSNYALIAINRHGLRIGGWLTIKRVIKCHPLSAGGYDPVPDSKTKEK</sequence>
<organism evidence="3 4">
    <name type="scientific">Catenovulum maritimum</name>
    <dbReference type="NCBI Taxonomy" id="1513271"/>
    <lineage>
        <taxon>Bacteria</taxon>
        <taxon>Pseudomonadati</taxon>
        <taxon>Pseudomonadota</taxon>
        <taxon>Gammaproteobacteria</taxon>
        <taxon>Alteromonadales</taxon>
        <taxon>Alteromonadaceae</taxon>
        <taxon>Catenovulum</taxon>
    </lineage>
</organism>
<keyword evidence="1 2" id="KW-0472">Membrane</keyword>
<accession>A0A0J8GZ05</accession>
<proteinExistence type="inferred from homology"/>
<comment type="similarity">
    <text evidence="1">Belongs to the UPF0161 family.</text>
</comment>
<name>A0A0J8GZ05_9ALTE</name>
<dbReference type="SMART" id="SM01234">
    <property type="entry name" value="Haemolytic"/>
    <property type="match status" value="1"/>
</dbReference>